<dbReference type="InterPro" id="IPR048491">
    <property type="entry name" value="XMAP215_CLASP_TOG"/>
</dbReference>
<dbReference type="InterPro" id="IPR011989">
    <property type="entry name" value="ARM-like"/>
</dbReference>
<name>A0A7S0KCE4_9CHLO</name>
<dbReference type="GO" id="GO:0046785">
    <property type="term" value="P:microtubule polymerization"/>
    <property type="evidence" value="ECO:0007669"/>
    <property type="project" value="InterPro"/>
</dbReference>
<protein>
    <recommendedName>
        <fullName evidence="5">TOG domain-containing protein</fullName>
    </recommendedName>
</protein>
<accession>A0A7S0KCE4</accession>
<dbReference type="EMBL" id="HBEW01000852">
    <property type="protein sequence ID" value="CAD8576540.1"/>
    <property type="molecule type" value="Transcribed_RNA"/>
</dbReference>
<feature type="compositionally biased region" description="Low complexity" evidence="4">
    <location>
        <begin position="253"/>
        <end position="268"/>
    </location>
</feature>
<dbReference type="GO" id="GO:0005856">
    <property type="term" value="C:cytoskeleton"/>
    <property type="evidence" value="ECO:0007669"/>
    <property type="project" value="UniProtKB-SubCell"/>
</dbReference>
<dbReference type="Gene3D" id="1.25.10.10">
    <property type="entry name" value="Leucine-rich Repeat Variant"/>
    <property type="match status" value="5"/>
</dbReference>
<feature type="region of interest" description="Disordered" evidence="4">
    <location>
        <begin position="1913"/>
        <end position="1941"/>
    </location>
</feature>
<dbReference type="FunFam" id="1.25.10.10:FF:000019">
    <property type="entry name" value="Cytoskeleton-associated protein 5"/>
    <property type="match status" value="1"/>
</dbReference>
<dbReference type="SUPFAM" id="SSF48371">
    <property type="entry name" value="ARM repeat"/>
    <property type="match status" value="2"/>
</dbReference>
<dbReference type="GO" id="GO:0051010">
    <property type="term" value="F:microtubule plus-end binding"/>
    <property type="evidence" value="ECO:0007669"/>
    <property type="project" value="InterPro"/>
</dbReference>
<dbReference type="SMART" id="SM01349">
    <property type="entry name" value="TOG"/>
    <property type="match status" value="5"/>
</dbReference>
<feature type="region of interest" description="Disordered" evidence="4">
    <location>
        <begin position="248"/>
        <end position="268"/>
    </location>
</feature>
<keyword evidence="2" id="KW-0963">Cytoplasm</keyword>
<feature type="domain" description="TOG" evidence="5">
    <location>
        <begin position="1"/>
        <end position="237"/>
    </location>
</feature>
<dbReference type="InterPro" id="IPR045110">
    <property type="entry name" value="XMAP215"/>
</dbReference>
<proteinExistence type="predicted"/>
<evidence type="ECO:0000256" key="3">
    <source>
        <dbReference type="ARBA" id="ARBA00023212"/>
    </source>
</evidence>
<organism evidence="6">
    <name type="scientific">Ostreococcus mediterraneus</name>
    <dbReference type="NCBI Taxonomy" id="1486918"/>
    <lineage>
        <taxon>Eukaryota</taxon>
        <taxon>Viridiplantae</taxon>
        <taxon>Chlorophyta</taxon>
        <taxon>Mamiellophyceae</taxon>
        <taxon>Mamiellales</taxon>
        <taxon>Bathycoccaceae</taxon>
        <taxon>Ostreococcus</taxon>
    </lineage>
</organism>
<keyword evidence="3" id="KW-0206">Cytoskeleton</keyword>
<gene>
    <name evidence="6" type="ORF">OMED0929_LOCUS729</name>
</gene>
<evidence type="ECO:0000256" key="1">
    <source>
        <dbReference type="ARBA" id="ARBA00004245"/>
    </source>
</evidence>
<reference evidence="6" key="1">
    <citation type="submission" date="2021-01" db="EMBL/GenBank/DDBJ databases">
        <authorList>
            <person name="Corre E."/>
            <person name="Pelletier E."/>
            <person name="Niang G."/>
            <person name="Scheremetjew M."/>
            <person name="Finn R."/>
            <person name="Kale V."/>
            <person name="Holt S."/>
            <person name="Cochrane G."/>
            <person name="Meng A."/>
            <person name="Brown T."/>
            <person name="Cohen L."/>
        </authorList>
    </citation>
    <scope>NUCLEOTIDE SEQUENCE</scope>
    <source>
        <strain evidence="6">Clade-D-RCC2572</strain>
    </source>
</reference>
<feature type="domain" description="TOG" evidence="5">
    <location>
        <begin position="859"/>
        <end position="1095"/>
    </location>
</feature>
<feature type="domain" description="TOG" evidence="5">
    <location>
        <begin position="587"/>
        <end position="820"/>
    </location>
</feature>
<evidence type="ECO:0000313" key="6">
    <source>
        <dbReference type="EMBL" id="CAD8576540.1"/>
    </source>
</evidence>
<evidence type="ECO:0000256" key="2">
    <source>
        <dbReference type="ARBA" id="ARBA00022490"/>
    </source>
</evidence>
<dbReference type="GO" id="GO:0030951">
    <property type="term" value="P:establishment or maintenance of microtubule cytoskeleton polarity"/>
    <property type="evidence" value="ECO:0007669"/>
    <property type="project" value="InterPro"/>
</dbReference>
<feature type="compositionally biased region" description="Basic and acidic residues" evidence="4">
    <location>
        <begin position="1913"/>
        <end position="1926"/>
    </location>
</feature>
<dbReference type="InterPro" id="IPR016024">
    <property type="entry name" value="ARM-type_fold"/>
</dbReference>
<evidence type="ECO:0000256" key="4">
    <source>
        <dbReference type="SAM" id="MobiDB-lite"/>
    </source>
</evidence>
<feature type="domain" description="TOG" evidence="5">
    <location>
        <begin position="283"/>
        <end position="525"/>
    </location>
</feature>
<comment type="subcellular location">
    <subcellularLocation>
        <location evidence="1">Cytoplasm</location>
        <location evidence="1">Cytoskeleton</location>
    </subcellularLocation>
</comment>
<sequence length="1998" mass="214191">MSSDDSDILRAARALSMPERLAHAHWKARVDAYEDVSATCAHSSSISDDRSLGEFGNAAHKACSDGNAAALDAGLDATRAFLTIADEEYAGRHAGDILASVAAKGLSGRPKAVERSTECCMLLIELEQAEAVLDMLLKVTMHKVPKVALAAANAVLMAVQTFGTPKVVPPNMILKGLAPLFDAKDAKVRAVAKDITLEMVKWLGPGAVKRDLIDNMRGTMQAEVNKAMESVETNARPTRFLRRDQAKVDVEDASTTSTSNSMLSSATNIERAPASSAVPDAYEYASPENILPLLDRPGEGENPKFWDGIVSKKWQERLYALQTLTKLADAPKLASTDYGDVSKALKQVITKDSNVACIAEAARAAAALAKGARKDWARDARVLLPGMLDKLKDKTSAVIAAIQSALSEAAKYCFDIEDVHEDIALALGHKVPKVQIETLKWLTASFSEMRRPQMKGLYKTVMPSVVKCTSASNGDARNGALEALAACARTSGGVKMIEFLLVDLDASKKSKVEELAAAAAASTSQTAVAPMTAEPVMQRSNTVAAPSSTFSAIRDVKGSKSFSSARATAPLVETSSVALSAPKTDSSVPSDEVELRMVELVGADVLTGLKDANWKARLEAMTTVLEKAQNVDATSGDVCGTLVSGLAAFPGWSDSNFQVVAKMFATLGALSSQTNFSYRHAEPSLGILCEKLADLKLRGVASETLSTLAEAIGPKIIIACVKEKAGGHKNPKVVSEGLTWTGTTVSDFGIDALDTDVMIDWAKTALETPNPLVKAAGAKLIGALHAGMGPSIKDYLTGLKDAQMRSLEVEIARNPYEGIIVAKRSVRKSNSKSSSMVITTVAATSSSVVESAAEVSATRDAPRTDISAGLTEDFLKSMNDSNWKTRAAALEEVDRMLASANKRIEPNVGDLMRSLSARFADSNRMLAVQALNIAGDIALAVGPPIERVGRSTLSDIIRYFGDSKKNVREAAAKACTSWVSAVGLAKLLPTVAEKFQEYSAKINGEGKKEALEWCLGLFNQEIDVNDAMCSGAAHFASVGLGDKTTEARKPGGALVDAVVDKYGADKVLTLTSSLSNDLKSALEAHLSRGRPTLGFKAAGAAVMAANAIKSTVAGTAASRNAARKIATMGGSARGGTQEVTSNTGPVFLIDGDKDARLRKYPRKALKFETLRDEDLLLVTKDIRSSSMAYFRKDVHKLMFADDIKSHLAALDALDDAIKANEEELVNSFDLLLRWLMLRISEASPNTQVLTRVLDVVTSALHAASDMGYKLTEQEASLLVPVLVEKSGHSIDAIREKFQAVARCIPLVYLPSKFVGHLTTGLTQTKSSRTRAECLDEIARLIERYGLLVCLREDKTLNEVVKLVDTRDMSQRNCTLNCLASAYKVAGEDVWKRIGKLPNDQVKEIVSDKFARVAKEMYLSGEGEPGNWSKFNPIPIASALDGVSVSASLDSSVLVTSSLTNMMASATISRGLMSDGKRLVSQSLTALPSRATPQVPVSSPPRPEPMDVDVSVAPVEVINDDAQRTIVDEDVFYGAAAPTVAPTPSAALSSKLKPTSNAWSRAIVAVSDVDDRVAVEAMKSVCHEIMSTQGQESARASMVGDINSLVISLVKRVGPIFTSAIANPSTGSRGCKYVLNALMQIHQERAFATAIAESTQRAFITELIVVLLNEGVLTLDEGDALIKAANLLMITMLENCTRSYTFVAFLTLLHQRPYTVPAQFDDLVVKCLIKLTRNLQITLDNVHLPTVLAAIHTFFAALGVDEINKRALVDNQALRVVRTLLHELTTRVGPSIYKYCENIPPRTASPPPMIYAFMDVNLKAPQSMASPEMKQRPMQTSSTLSASAQFSTMATTSQGMSAKSKLSAIFKKIGDKATTSAGLEELYDFTLDHPEEDLQPQLERTSDAFQMYIKRGLQKVEKSRSKRHEPDAEQPPSPAAAAKTSAAVYRERLARIQQNVGDVAPVSVDIATITNDASDLERIRARMNRITAQATGSAPAPCK</sequence>
<dbReference type="GO" id="GO:0007051">
    <property type="term" value="P:spindle organization"/>
    <property type="evidence" value="ECO:0007669"/>
    <property type="project" value="InterPro"/>
</dbReference>
<dbReference type="InterPro" id="IPR034085">
    <property type="entry name" value="TOG"/>
</dbReference>
<dbReference type="Pfam" id="PF21041">
    <property type="entry name" value="XMAP215_CLASP_TOG"/>
    <property type="match status" value="3"/>
</dbReference>
<evidence type="ECO:0000259" key="5">
    <source>
        <dbReference type="SMART" id="SM01349"/>
    </source>
</evidence>
<feature type="domain" description="TOG" evidence="5">
    <location>
        <begin position="1174"/>
        <end position="1418"/>
    </location>
</feature>
<dbReference type="GO" id="GO:0061863">
    <property type="term" value="F:microtubule plus end polymerase"/>
    <property type="evidence" value="ECO:0007669"/>
    <property type="project" value="InterPro"/>
</dbReference>
<dbReference type="PANTHER" id="PTHR12609">
    <property type="entry name" value="MICROTUBULE ASSOCIATED PROTEIN XMAP215"/>
    <property type="match status" value="1"/>
</dbReference>